<accession>A0A8J3G6A7</accession>
<keyword evidence="1" id="KW-1133">Transmembrane helix</keyword>
<evidence type="ECO:0000313" key="3">
    <source>
        <dbReference type="Proteomes" id="UP000642809"/>
    </source>
</evidence>
<name>A0A8J3G6A7_9BACT</name>
<evidence type="ECO:0000313" key="2">
    <source>
        <dbReference type="EMBL" id="GHB46428.1"/>
    </source>
</evidence>
<dbReference type="Proteomes" id="UP000642809">
    <property type="component" value="Unassembled WGS sequence"/>
</dbReference>
<feature type="transmembrane region" description="Helical" evidence="1">
    <location>
        <begin position="82"/>
        <end position="109"/>
    </location>
</feature>
<feature type="transmembrane region" description="Helical" evidence="1">
    <location>
        <begin position="121"/>
        <end position="140"/>
    </location>
</feature>
<comment type="caution">
    <text evidence="2">The sequence shown here is derived from an EMBL/GenBank/DDBJ whole genome shotgun (WGS) entry which is preliminary data.</text>
</comment>
<proteinExistence type="predicted"/>
<dbReference type="AlphaFoldDB" id="A0A8J3G6A7"/>
<organism evidence="2 3">
    <name type="scientific">Mongoliitalea lutea</name>
    <dbReference type="NCBI Taxonomy" id="849756"/>
    <lineage>
        <taxon>Bacteria</taxon>
        <taxon>Pseudomonadati</taxon>
        <taxon>Bacteroidota</taxon>
        <taxon>Cytophagia</taxon>
        <taxon>Cytophagales</taxon>
        <taxon>Cyclobacteriaceae</taxon>
        <taxon>Mongoliitalea</taxon>
    </lineage>
</organism>
<keyword evidence="1" id="KW-0812">Transmembrane</keyword>
<dbReference type="EMBL" id="BMYF01000019">
    <property type="protein sequence ID" value="GHB46428.1"/>
    <property type="molecule type" value="Genomic_DNA"/>
</dbReference>
<sequence length="163" mass="18703">MQLFPNFSETLVSSLSKEEILHRLEKVTKNVNYLDIETQKEDDYKFNGVIQENGFSISLIIKKADSFLPLIKGRIESTKTGIILFLDYTLFPGSVFFLAFWSVICLALSGLFSSLIPKPELATAIFLIGAFNYWFAWAHFKRKVRISQNLFYELLNESSDPSK</sequence>
<dbReference type="RefSeq" id="WP_189584213.1">
    <property type="nucleotide sequence ID" value="NZ_BMYF01000019.1"/>
</dbReference>
<reference evidence="2" key="2">
    <citation type="submission" date="2020-09" db="EMBL/GenBank/DDBJ databases">
        <authorList>
            <person name="Sun Q."/>
            <person name="Kim S."/>
        </authorList>
    </citation>
    <scope>NUCLEOTIDE SEQUENCE</scope>
    <source>
        <strain evidence="2">KCTC 23224</strain>
    </source>
</reference>
<evidence type="ECO:0000256" key="1">
    <source>
        <dbReference type="SAM" id="Phobius"/>
    </source>
</evidence>
<protein>
    <submittedName>
        <fullName evidence="2">Uncharacterized protein</fullName>
    </submittedName>
</protein>
<gene>
    <name evidence="2" type="ORF">GCM10008106_29220</name>
</gene>
<keyword evidence="1" id="KW-0472">Membrane</keyword>
<keyword evidence="3" id="KW-1185">Reference proteome</keyword>
<reference evidence="2" key="1">
    <citation type="journal article" date="2014" name="Int. J. Syst. Evol. Microbiol.">
        <title>Complete genome sequence of Corynebacterium casei LMG S-19264T (=DSM 44701T), isolated from a smear-ripened cheese.</title>
        <authorList>
            <consortium name="US DOE Joint Genome Institute (JGI-PGF)"/>
            <person name="Walter F."/>
            <person name="Albersmeier A."/>
            <person name="Kalinowski J."/>
            <person name="Ruckert C."/>
        </authorList>
    </citation>
    <scope>NUCLEOTIDE SEQUENCE</scope>
    <source>
        <strain evidence="2">KCTC 23224</strain>
    </source>
</reference>